<keyword evidence="8" id="KW-1185">Reference proteome</keyword>
<dbReference type="Pfam" id="PF04241">
    <property type="entry name" value="DUF423"/>
    <property type="match status" value="1"/>
</dbReference>
<comment type="caution">
    <text evidence="7">The sequence shown here is derived from an EMBL/GenBank/DDBJ whole genome shotgun (WGS) entry which is preliminary data.</text>
</comment>
<name>A0ABV7ZW77_9GAMM</name>
<evidence type="ECO:0000256" key="6">
    <source>
        <dbReference type="SAM" id="Phobius"/>
    </source>
</evidence>
<evidence type="ECO:0000313" key="8">
    <source>
        <dbReference type="Proteomes" id="UP001595617"/>
    </source>
</evidence>
<protein>
    <submittedName>
        <fullName evidence="7">DUF423 domain-containing protein</fullName>
    </submittedName>
</protein>
<keyword evidence="3 6" id="KW-0812">Transmembrane</keyword>
<comment type="subcellular location">
    <subcellularLocation>
        <location evidence="1">Membrane</location>
        <topology evidence="1">Multi-pass membrane protein</topology>
    </subcellularLocation>
</comment>
<feature type="transmembrane region" description="Helical" evidence="6">
    <location>
        <begin position="70"/>
        <end position="92"/>
    </location>
</feature>
<feature type="transmembrane region" description="Helical" evidence="6">
    <location>
        <begin position="48"/>
        <end position="65"/>
    </location>
</feature>
<organism evidence="7 8">
    <name type="scientific">Saccharospirillum mangrovi</name>
    <dbReference type="NCBI Taxonomy" id="2161747"/>
    <lineage>
        <taxon>Bacteria</taxon>
        <taxon>Pseudomonadati</taxon>
        <taxon>Pseudomonadota</taxon>
        <taxon>Gammaproteobacteria</taxon>
        <taxon>Oceanospirillales</taxon>
        <taxon>Saccharospirillaceae</taxon>
        <taxon>Saccharospirillum</taxon>
    </lineage>
</organism>
<evidence type="ECO:0000256" key="1">
    <source>
        <dbReference type="ARBA" id="ARBA00004141"/>
    </source>
</evidence>
<evidence type="ECO:0000256" key="4">
    <source>
        <dbReference type="ARBA" id="ARBA00022989"/>
    </source>
</evidence>
<dbReference type="Proteomes" id="UP001595617">
    <property type="component" value="Unassembled WGS sequence"/>
</dbReference>
<comment type="similarity">
    <text evidence="2">Belongs to the UPF0382 family.</text>
</comment>
<keyword evidence="4 6" id="KW-1133">Transmembrane helix</keyword>
<evidence type="ECO:0000256" key="3">
    <source>
        <dbReference type="ARBA" id="ARBA00022692"/>
    </source>
</evidence>
<dbReference type="PANTHER" id="PTHR43461:SF1">
    <property type="entry name" value="TRANSMEMBRANE PROTEIN 256"/>
    <property type="match status" value="1"/>
</dbReference>
<accession>A0ABV7ZW77</accession>
<dbReference type="InterPro" id="IPR006696">
    <property type="entry name" value="DUF423"/>
</dbReference>
<dbReference type="EMBL" id="JBHRYR010000002">
    <property type="protein sequence ID" value="MFC3851422.1"/>
    <property type="molecule type" value="Genomic_DNA"/>
</dbReference>
<evidence type="ECO:0000256" key="2">
    <source>
        <dbReference type="ARBA" id="ARBA00009694"/>
    </source>
</evidence>
<evidence type="ECO:0000256" key="5">
    <source>
        <dbReference type="ARBA" id="ARBA00023136"/>
    </source>
</evidence>
<proteinExistence type="inferred from homology"/>
<evidence type="ECO:0000313" key="7">
    <source>
        <dbReference type="EMBL" id="MFC3851422.1"/>
    </source>
</evidence>
<sequence>MTLSLNRQRTLLMACGLAGLLAVGLGAMGGHALKSILTLDQLATWETATRYLVWHVLAALLLTLAHPRFWLWPASILLAGGVIFGGSLYLWLLTDIRWLTFLTPLGGFTMLGGWLTLIVKSIQYEP</sequence>
<gene>
    <name evidence="7" type="ORF">ACFOOG_01140</name>
</gene>
<dbReference type="RefSeq" id="WP_380692575.1">
    <property type="nucleotide sequence ID" value="NZ_JBHRYR010000002.1"/>
</dbReference>
<keyword evidence="5 6" id="KW-0472">Membrane</keyword>
<reference evidence="8" key="1">
    <citation type="journal article" date="2019" name="Int. J. Syst. Evol. Microbiol.">
        <title>The Global Catalogue of Microorganisms (GCM) 10K type strain sequencing project: providing services to taxonomists for standard genome sequencing and annotation.</title>
        <authorList>
            <consortium name="The Broad Institute Genomics Platform"/>
            <consortium name="The Broad Institute Genome Sequencing Center for Infectious Disease"/>
            <person name="Wu L."/>
            <person name="Ma J."/>
        </authorList>
    </citation>
    <scope>NUCLEOTIDE SEQUENCE [LARGE SCALE GENOMIC DNA]</scope>
    <source>
        <strain evidence="8">IBRC 10765</strain>
    </source>
</reference>
<dbReference type="PANTHER" id="PTHR43461">
    <property type="entry name" value="TRANSMEMBRANE PROTEIN 256"/>
    <property type="match status" value="1"/>
</dbReference>
<feature type="transmembrane region" description="Helical" evidence="6">
    <location>
        <begin position="98"/>
        <end position="119"/>
    </location>
</feature>